<feature type="domain" description="UPF0033" evidence="1">
    <location>
        <begin position="5"/>
        <end position="73"/>
    </location>
</feature>
<dbReference type="CDD" id="cd00291">
    <property type="entry name" value="SirA_YedF_YeeD"/>
    <property type="match status" value="1"/>
</dbReference>
<comment type="caution">
    <text evidence="2">The sequence shown here is derived from an EMBL/GenBank/DDBJ whole genome shotgun (WGS) entry which is preliminary data.</text>
</comment>
<dbReference type="EMBL" id="QFQP01000003">
    <property type="protein sequence ID" value="PZR16645.1"/>
    <property type="molecule type" value="Genomic_DNA"/>
</dbReference>
<dbReference type="GO" id="GO:0016740">
    <property type="term" value="F:transferase activity"/>
    <property type="evidence" value="ECO:0007669"/>
    <property type="project" value="UniProtKB-KW"/>
</dbReference>
<gene>
    <name evidence="2" type="ORF">DI536_05670</name>
</gene>
<accession>A0A2W5TZB2</accession>
<evidence type="ECO:0000259" key="1">
    <source>
        <dbReference type="Pfam" id="PF01206"/>
    </source>
</evidence>
<dbReference type="Gene3D" id="3.30.110.40">
    <property type="entry name" value="TusA-like domain"/>
    <property type="match status" value="1"/>
</dbReference>
<reference evidence="2 3" key="1">
    <citation type="submission" date="2017-08" db="EMBL/GenBank/DDBJ databases">
        <title>Infants hospitalized years apart are colonized by the same room-sourced microbial strains.</title>
        <authorList>
            <person name="Brooks B."/>
            <person name="Olm M.R."/>
            <person name="Firek B.A."/>
            <person name="Baker R."/>
            <person name="Thomas B.C."/>
            <person name="Morowitz M.J."/>
            <person name="Banfield J.F."/>
        </authorList>
    </citation>
    <scope>NUCLEOTIDE SEQUENCE [LARGE SCALE GENOMIC DNA]</scope>
    <source>
        <strain evidence="2">S2_003_000_R2_14</strain>
    </source>
</reference>
<evidence type="ECO:0000313" key="2">
    <source>
        <dbReference type="EMBL" id="PZR16645.1"/>
    </source>
</evidence>
<protein>
    <submittedName>
        <fullName evidence="2">Sulfurtransferase TusA family protein</fullName>
    </submittedName>
</protein>
<dbReference type="Proteomes" id="UP000249061">
    <property type="component" value="Unassembled WGS sequence"/>
</dbReference>
<name>A0A2W5TZB2_9BACT</name>
<keyword evidence="2" id="KW-0808">Transferase</keyword>
<proteinExistence type="predicted"/>
<dbReference type="InterPro" id="IPR036868">
    <property type="entry name" value="TusA-like_sf"/>
</dbReference>
<organism evidence="2 3">
    <name type="scientific">Archangium gephyra</name>
    <dbReference type="NCBI Taxonomy" id="48"/>
    <lineage>
        <taxon>Bacteria</taxon>
        <taxon>Pseudomonadati</taxon>
        <taxon>Myxococcota</taxon>
        <taxon>Myxococcia</taxon>
        <taxon>Myxococcales</taxon>
        <taxon>Cystobacterineae</taxon>
        <taxon>Archangiaceae</taxon>
        <taxon>Archangium</taxon>
    </lineage>
</organism>
<dbReference type="Pfam" id="PF01206">
    <property type="entry name" value="TusA"/>
    <property type="match status" value="1"/>
</dbReference>
<sequence>MSAARIDITREVCPMTYVRVKLALETLDDGGELEVLLRGDEPLRNVPRSAKEEGHEVLELTALGDGTSRLRLRARW</sequence>
<dbReference type="InterPro" id="IPR001455">
    <property type="entry name" value="TusA-like"/>
</dbReference>
<evidence type="ECO:0000313" key="3">
    <source>
        <dbReference type="Proteomes" id="UP000249061"/>
    </source>
</evidence>
<dbReference type="SUPFAM" id="SSF64307">
    <property type="entry name" value="SirA-like"/>
    <property type="match status" value="1"/>
</dbReference>
<dbReference type="AlphaFoldDB" id="A0A2W5TZB2"/>